<keyword evidence="1" id="KW-0472">Membrane</keyword>
<dbReference type="EMBL" id="CP001337">
    <property type="protein sequence ID" value="ACL23403.1"/>
    <property type="molecule type" value="Genomic_DNA"/>
</dbReference>
<protein>
    <submittedName>
        <fullName evidence="2">Uncharacterized protein</fullName>
    </submittedName>
</protein>
<keyword evidence="3" id="KW-1185">Reference proteome</keyword>
<keyword evidence="1" id="KW-1133">Transmembrane helix</keyword>
<dbReference type="RefSeq" id="WP_012615769.1">
    <property type="nucleotide sequence ID" value="NC_011831.1"/>
</dbReference>
<feature type="transmembrane region" description="Helical" evidence="1">
    <location>
        <begin position="7"/>
        <end position="27"/>
    </location>
</feature>
<accession>B8G3M0</accession>
<dbReference type="KEGG" id="cag:Cagg_0462"/>
<proteinExistence type="predicted"/>
<reference evidence="2" key="1">
    <citation type="submission" date="2008-12" db="EMBL/GenBank/DDBJ databases">
        <title>Complete sequence of Chloroflexus aggregans DSM 9485.</title>
        <authorList>
            <consortium name="US DOE Joint Genome Institute"/>
            <person name="Lucas S."/>
            <person name="Copeland A."/>
            <person name="Lapidus A."/>
            <person name="Glavina del Rio T."/>
            <person name="Dalin E."/>
            <person name="Tice H."/>
            <person name="Pitluck S."/>
            <person name="Foster B."/>
            <person name="Larimer F."/>
            <person name="Land M."/>
            <person name="Hauser L."/>
            <person name="Kyrpides N."/>
            <person name="Mikhailova N."/>
            <person name="Bryant D."/>
            <person name="Richardson P."/>
        </authorList>
    </citation>
    <scope>NUCLEOTIDE SEQUENCE</scope>
    <source>
        <strain evidence="2">DSM 9485</strain>
    </source>
</reference>
<sequence>MSLKKKVIFILLLIVGARLLSFLVLHVEPYYILVPRSFTGRALLAQPGWVDIAIVVVAAIALWRPFGQWNGRELFLGMLDTLRFLLLPLLTGILKCASERE</sequence>
<evidence type="ECO:0000256" key="1">
    <source>
        <dbReference type="SAM" id="Phobius"/>
    </source>
</evidence>
<dbReference type="AlphaFoldDB" id="B8G3M0"/>
<gene>
    <name evidence="2" type="ordered locus">Cagg_0462</name>
</gene>
<keyword evidence="1" id="KW-0812">Transmembrane</keyword>
<name>B8G3M0_CHLAD</name>
<dbReference type="HOGENOM" id="CLU_2286458_0_0_0"/>
<organism evidence="2 3">
    <name type="scientific">Chloroflexus aggregans (strain MD-66 / DSM 9485)</name>
    <dbReference type="NCBI Taxonomy" id="326427"/>
    <lineage>
        <taxon>Bacteria</taxon>
        <taxon>Bacillati</taxon>
        <taxon>Chloroflexota</taxon>
        <taxon>Chloroflexia</taxon>
        <taxon>Chloroflexales</taxon>
        <taxon>Chloroflexineae</taxon>
        <taxon>Chloroflexaceae</taxon>
        <taxon>Chloroflexus</taxon>
    </lineage>
</organism>
<evidence type="ECO:0000313" key="2">
    <source>
        <dbReference type="EMBL" id="ACL23403.1"/>
    </source>
</evidence>
<evidence type="ECO:0000313" key="3">
    <source>
        <dbReference type="Proteomes" id="UP000002508"/>
    </source>
</evidence>
<dbReference type="Proteomes" id="UP000002508">
    <property type="component" value="Chromosome"/>
</dbReference>
<feature type="transmembrane region" description="Helical" evidence="1">
    <location>
        <begin position="47"/>
        <end position="63"/>
    </location>
</feature>